<dbReference type="InterPro" id="IPR046350">
    <property type="entry name" value="Cystatin_sf"/>
</dbReference>
<comment type="similarity">
    <text evidence="2">Belongs to the cystatin family.</text>
</comment>
<evidence type="ECO:0000256" key="3">
    <source>
        <dbReference type="ARBA" id="ARBA00022490"/>
    </source>
</evidence>
<keyword evidence="3" id="KW-0963">Cytoplasm</keyword>
<dbReference type="Pfam" id="PF00031">
    <property type="entry name" value="Cystatin"/>
    <property type="match status" value="1"/>
</dbReference>
<evidence type="ECO:0000259" key="9">
    <source>
        <dbReference type="Pfam" id="PF00031"/>
    </source>
</evidence>
<reference evidence="10 11" key="1">
    <citation type="submission" date="2024-09" db="EMBL/GenBank/DDBJ databases">
        <title>A chromosome-level genome assembly of Gray's grenadier anchovy, Coilia grayii.</title>
        <authorList>
            <person name="Fu Z."/>
        </authorList>
    </citation>
    <scope>NUCLEOTIDE SEQUENCE [LARGE SCALE GENOMIC DNA]</scope>
    <source>
        <strain evidence="10">G4</strain>
        <tissue evidence="10">Muscle</tissue>
    </source>
</reference>
<dbReference type="SUPFAM" id="SSF54403">
    <property type="entry name" value="Cystatin/monellin"/>
    <property type="match status" value="1"/>
</dbReference>
<sequence length="103" mass="11492">MAPGGLLELKGASPETQAMCVQVRPDAEQNSQRTFEYFYPILFHEQPVAGINFFIKVHVGGAEYVHVRVFQALPSESKKLSLVGLLLGKTLDDPLEYFEPNLN</sequence>
<evidence type="ECO:0000256" key="8">
    <source>
        <dbReference type="ARBA" id="ARBA00041437"/>
    </source>
</evidence>
<evidence type="ECO:0000256" key="5">
    <source>
        <dbReference type="ARBA" id="ARBA00022704"/>
    </source>
</evidence>
<protein>
    <recommendedName>
        <fullName evidence="7">Cystatin-B</fullName>
    </recommendedName>
    <alternativeName>
        <fullName evidence="8">Stefin-B</fullName>
    </alternativeName>
</protein>
<dbReference type="GO" id="GO:0005737">
    <property type="term" value="C:cytoplasm"/>
    <property type="evidence" value="ECO:0007669"/>
    <property type="project" value="UniProtKB-SubCell"/>
</dbReference>
<evidence type="ECO:0000313" key="11">
    <source>
        <dbReference type="Proteomes" id="UP001591681"/>
    </source>
</evidence>
<evidence type="ECO:0000256" key="4">
    <source>
        <dbReference type="ARBA" id="ARBA00022690"/>
    </source>
</evidence>
<dbReference type="FunFam" id="3.10.450.10:FF:000001">
    <property type="entry name" value="Cystatin-A"/>
    <property type="match status" value="1"/>
</dbReference>
<evidence type="ECO:0000256" key="2">
    <source>
        <dbReference type="ARBA" id="ARBA00009403"/>
    </source>
</evidence>
<feature type="domain" description="Cystatin" evidence="9">
    <location>
        <begin position="4"/>
        <end position="82"/>
    </location>
</feature>
<dbReference type="EMBL" id="JBHFQA010000009">
    <property type="protein sequence ID" value="KAL2093810.1"/>
    <property type="molecule type" value="Genomic_DNA"/>
</dbReference>
<dbReference type="GO" id="GO:0004869">
    <property type="term" value="F:cysteine-type endopeptidase inhibitor activity"/>
    <property type="evidence" value="ECO:0007669"/>
    <property type="project" value="UniProtKB-KW"/>
</dbReference>
<keyword evidence="5" id="KW-0789">Thiol protease inhibitor</keyword>
<accession>A0ABD1K3V7</accession>
<evidence type="ECO:0000313" key="10">
    <source>
        <dbReference type="EMBL" id="KAL2093810.1"/>
    </source>
</evidence>
<dbReference type="AlphaFoldDB" id="A0ABD1K3V7"/>
<evidence type="ECO:0000256" key="1">
    <source>
        <dbReference type="ARBA" id="ARBA00004496"/>
    </source>
</evidence>
<dbReference type="GO" id="GO:0071220">
    <property type="term" value="P:cellular response to bacterial lipoprotein"/>
    <property type="evidence" value="ECO:0007669"/>
    <property type="project" value="UniProtKB-ARBA"/>
</dbReference>
<organism evidence="10 11">
    <name type="scientific">Coilia grayii</name>
    <name type="common">Gray's grenadier anchovy</name>
    <dbReference type="NCBI Taxonomy" id="363190"/>
    <lineage>
        <taxon>Eukaryota</taxon>
        <taxon>Metazoa</taxon>
        <taxon>Chordata</taxon>
        <taxon>Craniata</taxon>
        <taxon>Vertebrata</taxon>
        <taxon>Euteleostomi</taxon>
        <taxon>Actinopterygii</taxon>
        <taxon>Neopterygii</taxon>
        <taxon>Teleostei</taxon>
        <taxon>Clupei</taxon>
        <taxon>Clupeiformes</taxon>
        <taxon>Clupeoidei</taxon>
        <taxon>Engraulidae</taxon>
        <taxon>Coilinae</taxon>
        <taxon>Coilia</taxon>
    </lineage>
</organism>
<keyword evidence="11" id="KW-1185">Reference proteome</keyword>
<name>A0ABD1K3V7_9TELE</name>
<dbReference type="InterPro" id="IPR000010">
    <property type="entry name" value="Cystatin_dom"/>
</dbReference>
<dbReference type="Proteomes" id="UP001591681">
    <property type="component" value="Unassembled WGS sequence"/>
</dbReference>
<dbReference type="InterPro" id="IPR001713">
    <property type="entry name" value="Prot_inh_stefin"/>
</dbReference>
<dbReference type="GO" id="GO:0002376">
    <property type="term" value="P:immune system process"/>
    <property type="evidence" value="ECO:0007669"/>
    <property type="project" value="UniProtKB-KW"/>
</dbReference>
<gene>
    <name evidence="10" type="ORF">ACEWY4_011122</name>
</gene>
<dbReference type="PRINTS" id="PR00295">
    <property type="entry name" value="STEFINA"/>
</dbReference>
<comment type="caution">
    <text evidence="10">The sequence shown here is derived from an EMBL/GenBank/DDBJ whole genome shotgun (WGS) entry which is preliminary data.</text>
</comment>
<keyword evidence="6" id="KW-0391">Immunity</keyword>
<dbReference type="PANTHER" id="PTHR11414:SF20">
    <property type="entry name" value="CYSTATIN-A"/>
    <property type="match status" value="1"/>
</dbReference>
<proteinExistence type="inferred from homology"/>
<evidence type="ECO:0000256" key="6">
    <source>
        <dbReference type="ARBA" id="ARBA00022859"/>
    </source>
</evidence>
<comment type="subcellular location">
    <subcellularLocation>
        <location evidence="1">Cytoplasm</location>
    </subcellularLocation>
</comment>
<evidence type="ECO:0000256" key="7">
    <source>
        <dbReference type="ARBA" id="ARBA00040677"/>
    </source>
</evidence>
<dbReference type="Gene3D" id="3.10.450.10">
    <property type="match status" value="1"/>
</dbReference>
<keyword evidence="4" id="KW-0646">Protease inhibitor</keyword>
<dbReference type="PANTHER" id="PTHR11414">
    <property type="entry name" value="CYSTATIN FAMILY MEMBER"/>
    <property type="match status" value="1"/>
</dbReference>